<geneLocation type="plasmid" evidence="3 4">
    <name>unnamed1</name>
</geneLocation>
<feature type="domain" description="Lysozyme inhibitor LprI-like N-terminal" evidence="2">
    <location>
        <begin position="269"/>
        <end position="355"/>
    </location>
</feature>
<accession>A0ABY8ISS1</accession>
<proteinExistence type="predicted"/>
<feature type="chain" id="PRO_5046880928" evidence="1">
    <location>
        <begin position="27"/>
        <end position="361"/>
    </location>
</feature>
<feature type="signal peptide" evidence="1">
    <location>
        <begin position="1"/>
        <end position="26"/>
    </location>
</feature>
<keyword evidence="4" id="KW-1185">Reference proteome</keyword>
<name>A0ABY8ISS1_9HYPH</name>
<evidence type="ECO:0000313" key="4">
    <source>
        <dbReference type="Proteomes" id="UP000318939"/>
    </source>
</evidence>
<evidence type="ECO:0000259" key="2">
    <source>
        <dbReference type="Pfam" id="PF07007"/>
    </source>
</evidence>
<reference evidence="3 4" key="1">
    <citation type="journal article" date="2019" name="Phytopathology">
        <title>A Novel Group of Rhizobium tumorigenes-Like Agrobacteria Associated with Crown Gall Disease of Rhododendron and Blueberry.</title>
        <authorList>
            <person name="Kuzmanovic N."/>
            <person name="Behrens P."/>
            <person name="Idczak E."/>
            <person name="Wagner S."/>
            <person name="Gotz M."/>
            <person name="Sproer C."/>
            <person name="Bunk B."/>
            <person name="Overmann J."/>
            <person name="Smalla K."/>
        </authorList>
    </citation>
    <scope>NUCLEOTIDE SEQUENCE [LARGE SCALE GENOMIC DNA]</scope>
    <source>
        <strain evidence="4">rho-6.2</strain>
    </source>
</reference>
<dbReference type="Gene3D" id="1.20.1270.180">
    <property type="match status" value="1"/>
</dbReference>
<dbReference type="PANTHER" id="PTHR39176:SF1">
    <property type="entry name" value="PERIPLASMIC PROTEIN"/>
    <property type="match status" value="1"/>
</dbReference>
<evidence type="ECO:0000313" key="3">
    <source>
        <dbReference type="EMBL" id="WFS25954.1"/>
    </source>
</evidence>
<protein>
    <submittedName>
        <fullName evidence="3">Lysozyme inhibitor LprI family protein</fullName>
    </submittedName>
</protein>
<reference evidence="3 4" key="2">
    <citation type="journal article" date="2023" name="MicrobiologyOpen">
        <title>Genomics of the tumorigenes clade of the family Rhizobiaceae and description of Rhizobium rhododendri sp. nov.</title>
        <authorList>
            <person name="Kuzmanovic N."/>
            <person name="diCenzo G.C."/>
            <person name="Bunk B."/>
            <person name="Sproeer C."/>
            <person name="Fruehling A."/>
            <person name="Neumann-Schaal M."/>
            <person name="Overmann J."/>
            <person name="Smalla K."/>
        </authorList>
    </citation>
    <scope>NUCLEOTIDE SEQUENCE [LARGE SCALE GENOMIC DNA]</scope>
    <source>
        <strain evidence="4">rho-6.2</strain>
        <plasmid evidence="3 4">unnamed1</plasmid>
    </source>
</reference>
<dbReference type="InterPro" id="IPR009739">
    <property type="entry name" value="LprI-like_N"/>
</dbReference>
<gene>
    <name evidence="3" type="ORF">PR018_20785</name>
</gene>
<dbReference type="Pfam" id="PF07007">
    <property type="entry name" value="LprI"/>
    <property type="match status" value="1"/>
</dbReference>
<evidence type="ECO:0000256" key="1">
    <source>
        <dbReference type="SAM" id="SignalP"/>
    </source>
</evidence>
<dbReference type="EMBL" id="CP117268">
    <property type="protein sequence ID" value="WFS25954.1"/>
    <property type="molecule type" value="Genomic_DNA"/>
</dbReference>
<dbReference type="PANTHER" id="PTHR39176">
    <property type="entry name" value="PERIPLASMIC PROTEIN-RELATED"/>
    <property type="match status" value="1"/>
</dbReference>
<dbReference type="Proteomes" id="UP000318939">
    <property type="component" value="Plasmid unnamed1"/>
</dbReference>
<keyword evidence="1" id="KW-0732">Signal</keyword>
<organism evidence="3 4">
    <name type="scientific">Rhizobium rhododendri</name>
    <dbReference type="NCBI Taxonomy" id="2506430"/>
    <lineage>
        <taxon>Bacteria</taxon>
        <taxon>Pseudomonadati</taxon>
        <taxon>Pseudomonadota</taxon>
        <taxon>Alphaproteobacteria</taxon>
        <taxon>Hyphomicrobiales</taxon>
        <taxon>Rhizobiaceae</taxon>
        <taxon>Rhizobium/Agrobacterium group</taxon>
        <taxon>Rhizobium</taxon>
    </lineage>
</organism>
<keyword evidence="3" id="KW-0614">Plasmid</keyword>
<sequence length="361" mass="39643">MTFQQGALFRIVLFVLAISIPVLAEAADGKSDCFGFNALDDDPLSAQLYEVQPGDKVEFQCPERSLFCSKGAFVLPGDQVVVTRIDGNRGCAEYLNAAKPHDTDTTAGWLPLERLSKQSPRADWVGIWGDDETKIIAKQQGDKVRVDATTTLQLGSGDEGGQFAAVIDSTKPLAKFGFEWDFKGNMGKLLAYQEKVGPGICQVKMNQLGRYLVVGDNHMCGGINVSFSRVYRRAYEKVTATQAQAAENSPEVSNKADGIRPSYGSCLESSEGVTLDMRNCASAEYKYQDDRLNTAYRRLRTKLEKNAAARLRDEQRGWIAQRDKQCEADKTSGTSALIVSDDCSVTATARRAAELESKLFQ</sequence>
<dbReference type="RefSeq" id="WP_161990981.1">
    <property type="nucleotide sequence ID" value="NZ_CP117268.1"/>
</dbReference>